<protein>
    <recommendedName>
        <fullName evidence="12">Signal peptide peptidase</fullName>
    </recommendedName>
</protein>
<dbReference type="GO" id="GO:0033619">
    <property type="term" value="P:membrane protein proteolysis"/>
    <property type="evidence" value="ECO:0007669"/>
    <property type="project" value="TreeGrafter"/>
</dbReference>
<evidence type="ECO:0000256" key="7">
    <source>
        <dbReference type="ARBA" id="ARBA00023136"/>
    </source>
</evidence>
<sequence>MASDNSTLLAASEISAANVTESLAANQALTEKLANLPAILWSNREFLLLEGRIIFTAMTCIYVGSQAALRRPPSANPAKKGKKGGRKDQDKEDELVQGLLPSDAILLPIMAGAVLTGLYYLIKWLDDPEILNKILRAYFSIMSLVAMSKLLADSLHYVTGFIFPTVWLAKNGRLYHIDSSKKGQWSVNGDSTEQVWDEKKKSPFPYWWSELSASDATNNLLWEIRHLLTEEWTVRLSIHGIMHQKYKVKFNDILGIVLAIQANIVYYMTQSTFLSNLMGYSFCYTGVILMSPTTFATGTAVLFGLFFYDIYMVFYTPYMVTVATKLDVPIKLVFEGPVKASMLGLGDIVLPGIFVGLCLRFDLYMYYYRQRKFVPVELETKDETSGQVVTNTETQRMVVKPDYINPQGQWGDWFWSTRFGKLSTDTTPALKAATFPKPYFHAAMIGYLLAMVVTLVMLLVYSHAQPALLYLVPGIVFAAWTTGLFRGELREMWSYTEDGSLDTTDTIVEVDGDGNVINVVENKDETKDKKDGINGKNDDEAEDKSGGKGDTKASTDASPDNESSKRDVISNGEAGEKDNSGAKKKLKGYPVFLFSIEVPAPSETSEA</sequence>
<dbReference type="InterPro" id="IPR006639">
    <property type="entry name" value="Preselin/SPP"/>
</dbReference>
<evidence type="ECO:0000256" key="6">
    <source>
        <dbReference type="ARBA" id="ARBA00022989"/>
    </source>
</evidence>
<keyword evidence="6 9" id="KW-1133">Transmembrane helix</keyword>
<dbReference type="Pfam" id="PF04258">
    <property type="entry name" value="Peptidase_A22B"/>
    <property type="match status" value="1"/>
</dbReference>
<feature type="region of interest" description="Disordered" evidence="8">
    <location>
        <begin position="521"/>
        <end position="583"/>
    </location>
</feature>
<comment type="caution">
    <text evidence="10">The sequence shown here is derived from an EMBL/GenBank/DDBJ whole genome shotgun (WGS) entry which is preliminary data.</text>
</comment>
<feature type="transmembrane region" description="Helical" evidence="9">
    <location>
        <begin position="439"/>
        <end position="461"/>
    </location>
</feature>
<evidence type="ECO:0000313" key="11">
    <source>
        <dbReference type="Proteomes" id="UP001369815"/>
    </source>
</evidence>
<gene>
    <name evidence="10" type="ORF">Daesc_001587</name>
</gene>
<accession>A0AAX6MVV8</accession>
<evidence type="ECO:0000256" key="2">
    <source>
        <dbReference type="ARBA" id="ARBA00006859"/>
    </source>
</evidence>
<name>A0AAX6MVV8_9PEZI</name>
<feature type="region of interest" description="Disordered" evidence="8">
    <location>
        <begin position="70"/>
        <end position="92"/>
    </location>
</feature>
<dbReference type="InterPro" id="IPR007369">
    <property type="entry name" value="Peptidase_A22B_SPP"/>
</dbReference>
<keyword evidence="3 9" id="KW-0812">Transmembrane</keyword>
<evidence type="ECO:0000256" key="9">
    <source>
        <dbReference type="SAM" id="Phobius"/>
    </source>
</evidence>
<dbReference type="AlphaFoldDB" id="A0AAX6MVV8"/>
<keyword evidence="5" id="KW-0256">Endoplasmic reticulum</keyword>
<keyword evidence="11" id="KW-1185">Reference proteome</keyword>
<evidence type="ECO:0008006" key="12">
    <source>
        <dbReference type="Google" id="ProtNLM"/>
    </source>
</evidence>
<evidence type="ECO:0000256" key="4">
    <source>
        <dbReference type="ARBA" id="ARBA00022801"/>
    </source>
</evidence>
<comment type="similarity">
    <text evidence="2">Belongs to the peptidase A22B family.</text>
</comment>
<evidence type="ECO:0000313" key="10">
    <source>
        <dbReference type="EMBL" id="KAK6956312.1"/>
    </source>
</evidence>
<feature type="compositionally biased region" description="Basic and acidic residues" evidence="8">
    <location>
        <begin position="562"/>
        <end position="581"/>
    </location>
</feature>
<dbReference type="SMART" id="SM00730">
    <property type="entry name" value="PSN"/>
    <property type="match status" value="1"/>
</dbReference>
<feature type="transmembrane region" description="Helical" evidence="9">
    <location>
        <begin position="273"/>
        <end position="293"/>
    </location>
</feature>
<feature type="transmembrane region" description="Helical" evidence="9">
    <location>
        <begin position="340"/>
        <end position="363"/>
    </location>
</feature>
<dbReference type="EMBL" id="JBANMG010000002">
    <property type="protein sequence ID" value="KAK6956312.1"/>
    <property type="molecule type" value="Genomic_DNA"/>
</dbReference>
<evidence type="ECO:0000256" key="3">
    <source>
        <dbReference type="ARBA" id="ARBA00022692"/>
    </source>
</evidence>
<proteinExistence type="inferred from homology"/>
<dbReference type="Proteomes" id="UP001369815">
    <property type="component" value="Unassembled WGS sequence"/>
</dbReference>
<feature type="transmembrane region" description="Helical" evidence="9">
    <location>
        <begin position="300"/>
        <end position="320"/>
    </location>
</feature>
<dbReference type="GO" id="GO:0098553">
    <property type="term" value="C:lumenal side of endoplasmic reticulum membrane"/>
    <property type="evidence" value="ECO:0007669"/>
    <property type="project" value="TreeGrafter"/>
</dbReference>
<evidence type="ECO:0000256" key="8">
    <source>
        <dbReference type="SAM" id="MobiDB-lite"/>
    </source>
</evidence>
<dbReference type="PANTHER" id="PTHR12174">
    <property type="entry name" value="SIGNAL PEPTIDE PEPTIDASE"/>
    <property type="match status" value="1"/>
</dbReference>
<dbReference type="GO" id="GO:0098554">
    <property type="term" value="C:cytoplasmic side of endoplasmic reticulum membrane"/>
    <property type="evidence" value="ECO:0007669"/>
    <property type="project" value="TreeGrafter"/>
</dbReference>
<dbReference type="GO" id="GO:0006465">
    <property type="term" value="P:signal peptide processing"/>
    <property type="evidence" value="ECO:0007669"/>
    <property type="project" value="TreeGrafter"/>
</dbReference>
<evidence type="ECO:0000256" key="1">
    <source>
        <dbReference type="ARBA" id="ARBA00004477"/>
    </source>
</evidence>
<dbReference type="GO" id="GO:0042500">
    <property type="term" value="F:aspartic endopeptidase activity, intramembrane cleaving"/>
    <property type="evidence" value="ECO:0007669"/>
    <property type="project" value="InterPro"/>
</dbReference>
<feature type="compositionally biased region" description="Basic and acidic residues" evidence="8">
    <location>
        <begin position="521"/>
        <end position="553"/>
    </location>
</feature>
<comment type="subcellular location">
    <subcellularLocation>
        <location evidence="1">Endoplasmic reticulum membrane</location>
        <topology evidence="1">Multi-pass membrane protein</topology>
    </subcellularLocation>
</comment>
<keyword evidence="7 9" id="KW-0472">Membrane</keyword>
<organism evidence="10 11">
    <name type="scientific">Daldinia eschscholtzii</name>
    <dbReference type="NCBI Taxonomy" id="292717"/>
    <lineage>
        <taxon>Eukaryota</taxon>
        <taxon>Fungi</taxon>
        <taxon>Dikarya</taxon>
        <taxon>Ascomycota</taxon>
        <taxon>Pezizomycotina</taxon>
        <taxon>Sordariomycetes</taxon>
        <taxon>Xylariomycetidae</taxon>
        <taxon>Xylariales</taxon>
        <taxon>Hypoxylaceae</taxon>
        <taxon>Daldinia</taxon>
    </lineage>
</organism>
<dbReference type="PANTHER" id="PTHR12174:SF23">
    <property type="entry name" value="MINOR HISTOCOMPATIBILITY ANTIGEN H13"/>
    <property type="match status" value="1"/>
</dbReference>
<feature type="transmembrane region" description="Helical" evidence="9">
    <location>
        <begin position="467"/>
        <end position="485"/>
    </location>
</feature>
<reference evidence="10 11" key="1">
    <citation type="journal article" date="2024" name="Front Chem Biol">
        <title>Unveiling the potential of Daldinia eschscholtzii MFLUCC 19-0629 through bioactivity and bioinformatics studies for enhanced sustainable agriculture production.</title>
        <authorList>
            <person name="Brooks S."/>
            <person name="Weaver J.A."/>
            <person name="Klomchit A."/>
            <person name="Alharthi S.A."/>
            <person name="Onlamun T."/>
            <person name="Nurani R."/>
            <person name="Vong T.K."/>
            <person name="Alberti F."/>
            <person name="Greco C."/>
        </authorList>
    </citation>
    <scope>NUCLEOTIDE SEQUENCE [LARGE SCALE GENOMIC DNA]</scope>
    <source>
        <strain evidence="10">MFLUCC 19-0629</strain>
    </source>
</reference>
<keyword evidence="4" id="KW-0378">Hydrolase</keyword>
<evidence type="ECO:0000256" key="5">
    <source>
        <dbReference type="ARBA" id="ARBA00022824"/>
    </source>
</evidence>